<comment type="subunit">
    <text evidence="10">Interacts (via lumenal domain) with lysosomal protein MFSD1; the interaction starts while both proteins are still in the endoplasmic reticulum and is required for stabilization of MFSD1 in lysosomes but has no direct effect on its targeting to lysosomes or transporter activity.</text>
</comment>
<evidence type="ECO:0000256" key="7">
    <source>
        <dbReference type="ARBA" id="ARBA00023228"/>
    </source>
</evidence>
<comment type="similarity">
    <text evidence="1">Belongs to the GLMP family.</text>
</comment>
<evidence type="ECO:0000256" key="5">
    <source>
        <dbReference type="ARBA" id="ARBA00023136"/>
    </source>
</evidence>
<reference evidence="12 13" key="1">
    <citation type="submission" date="2023-09" db="EMBL/GenBank/DDBJ databases">
        <authorList>
            <person name="Wang M."/>
        </authorList>
    </citation>
    <scope>NUCLEOTIDE SEQUENCE [LARGE SCALE GENOMIC DNA]</scope>
    <source>
        <strain evidence="12">GT-2023</strain>
        <tissue evidence="12">Liver</tissue>
    </source>
</reference>
<keyword evidence="7" id="KW-0458">Lysosome</keyword>
<keyword evidence="6" id="KW-0325">Glycoprotein</keyword>
<comment type="function">
    <text evidence="8">Required to protect lysosomal transporter MFSD1 from lysosomal proteolysis and for MFSD1 lysosomal localization.</text>
</comment>
<evidence type="ECO:0000256" key="8">
    <source>
        <dbReference type="ARBA" id="ARBA00024176"/>
    </source>
</evidence>
<dbReference type="InterPro" id="IPR029382">
    <property type="entry name" value="NCU-G1"/>
</dbReference>
<evidence type="ECO:0000256" key="3">
    <source>
        <dbReference type="ARBA" id="ARBA00022729"/>
    </source>
</evidence>
<evidence type="ECO:0000256" key="1">
    <source>
        <dbReference type="ARBA" id="ARBA00010599"/>
    </source>
</evidence>
<sequence length="438" mass="49209">MTNPRPGHGYMHCPKFSWGKIRSLNAQRHLEGAQEEPALEAPVGMELGMEPALEGALGLEPALEQIQEQNPGLTPPLVLPPGVGLIHVRGLGHSDTLHFLLCNSGAPTLLMVHTYSTHSTVQVDWSAFINHNLSGSLRVEPQTSVRYSRALVFTKVWEYDDVNNIADPKHMAKSSFYPPYELQNFTWSKPEITVNQSDHIVTLCGREETESFLNGSICLQFSVFESVGRDEVRPNLRHNANSSQLRVWLDGVTPRGSNSRYALEFQSVVDSGFRERVFDSSLIDDEYKPYFFQMSQWVSFPVNGDNAWGYNQWKPVAYRTATPAFEEATPCKHSELVFVDQIPQSALVQAYFIKDPHTYGLNVSFGTAGDPVFYKATKYLSWTVLMGLGEPLGNSFYMVRIAFIPTGIVILLIFFMVQKCVCNKRTSCSSGYQRVPNH</sequence>
<name>A0ABR3L4G4_9TELE</name>
<evidence type="ECO:0000256" key="6">
    <source>
        <dbReference type="ARBA" id="ARBA00023180"/>
    </source>
</evidence>
<keyword evidence="5 11" id="KW-0472">Membrane</keyword>
<feature type="transmembrane region" description="Helical" evidence="11">
    <location>
        <begin position="397"/>
        <end position="417"/>
    </location>
</feature>
<keyword evidence="4 11" id="KW-1133">Transmembrane helix</keyword>
<keyword evidence="13" id="KW-1185">Reference proteome</keyword>
<evidence type="ECO:0000313" key="13">
    <source>
        <dbReference type="Proteomes" id="UP001558613"/>
    </source>
</evidence>
<protein>
    <recommendedName>
        <fullName evidence="14">Glycosylated lysosomal membrane protein</fullName>
    </recommendedName>
</protein>
<evidence type="ECO:0000256" key="4">
    <source>
        <dbReference type="ARBA" id="ARBA00022989"/>
    </source>
</evidence>
<evidence type="ECO:0000313" key="12">
    <source>
        <dbReference type="EMBL" id="KAL1247757.1"/>
    </source>
</evidence>
<dbReference type="PANTHER" id="PTHR31981">
    <property type="entry name" value="GLYCOSYLATED LYSOSOMAL MEMBRANE PROTEIN"/>
    <property type="match status" value="1"/>
</dbReference>
<proteinExistence type="inferred from homology"/>
<accession>A0ABR3L4G4</accession>
<organism evidence="12 13">
    <name type="scientific">Cirrhinus molitorella</name>
    <name type="common">mud carp</name>
    <dbReference type="NCBI Taxonomy" id="172907"/>
    <lineage>
        <taxon>Eukaryota</taxon>
        <taxon>Metazoa</taxon>
        <taxon>Chordata</taxon>
        <taxon>Craniata</taxon>
        <taxon>Vertebrata</taxon>
        <taxon>Euteleostomi</taxon>
        <taxon>Actinopterygii</taxon>
        <taxon>Neopterygii</taxon>
        <taxon>Teleostei</taxon>
        <taxon>Ostariophysi</taxon>
        <taxon>Cypriniformes</taxon>
        <taxon>Cyprinidae</taxon>
        <taxon>Labeoninae</taxon>
        <taxon>Labeonini</taxon>
        <taxon>Cirrhinus</taxon>
    </lineage>
</organism>
<evidence type="ECO:0000256" key="9">
    <source>
        <dbReference type="ARBA" id="ARBA00024189"/>
    </source>
</evidence>
<keyword evidence="2 11" id="KW-0812">Transmembrane</keyword>
<comment type="subcellular location">
    <subcellularLocation>
        <location evidence="9">Lysosome membrane</location>
        <topology evidence="9">Single-pass type I membrane protein</topology>
        <orientation evidence="9">Lumenal side</orientation>
    </subcellularLocation>
</comment>
<comment type="caution">
    <text evidence="12">The sequence shown here is derived from an EMBL/GenBank/DDBJ whole genome shotgun (WGS) entry which is preliminary data.</text>
</comment>
<dbReference type="PANTHER" id="PTHR31981:SF1">
    <property type="entry name" value="GLYCOSYLATED LYSOSOMAL MEMBRANE PROTEIN"/>
    <property type="match status" value="1"/>
</dbReference>
<evidence type="ECO:0000256" key="10">
    <source>
        <dbReference type="ARBA" id="ARBA00044960"/>
    </source>
</evidence>
<dbReference type="Pfam" id="PF15065">
    <property type="entry name" value="NCU-G1"/>
    <property type="match status" value="1"/>
</dbReference>
<evidence type="ECO:0000256" key="2">
    <source>
        <dbReference type="ARBA" id="ARBA00022692"/>
    </source>
</evidence>
<evidence type="ECO:0000256" key="11">
    <source>
        <dbReference type="SAM" id="Phobius"/>
    </source>
</evidence>
<gene>
    <name evidence="12" type="ORF">QQF64_023133</name>
</gene>
<evidence type="ECO:0008006" key="14">
    <source>
        <dbReference type="Google" id="ProtNLM"/>
    </source>
</evidence>
<dbReference type="EMBL" id="JAYMGO010000025">
    <property type="protein sequence ID" value="KAL1247757.1"/>
    <property type="molecule type" value="Genomic_DNA"/>
</dbReference>
<dbReference type="Proteomes" id="UP001558613">
    <property type="component" value="Unassembled WGS sequence"/>
</dbReference>
<keyword evidence="3" id="KW-0732">Signal</keyword>